<evidence type="ECO:0000313" key="5">
    <source>
        <dbReference type="EMBL" id="KAK3374311.1"/>
    </source>
</evidence>
<evidence type="ECO:0000313" key="6">
    <source>
        <dbReference type="Proteomes" id="UP001287356"/>
    </source>
</evidence>
<dbReference type="Gene3D" id="3.40.50.300">
    <property type="entry name" value="P-loop containing nucleotide triphosphate hydrolases"/>
    <property type="match status" value="1"/>
</dbReference>
<dbReference type="InterPro" id="IPR056884">
    <property type="entry name" value="NPHP3-like_N"/>
</dbReference>
<dbReference type="AlphaFoldDB" id="A0AAE0KE55"/>
<feature type="compositionally biased region" description="Polar residues" evidence="2">
    <location>
        <begin position="103"/>
        <end position="121"/>
    </location>
</feature>
<dbReference type="EMBL" id="JAULSN010000004">
    <property type="protein sequence ID" value="KAK3374311.1"/>
    <property type="molecule type" value="Genomic_DNA"/>
</dbReference>
<dbReference type="InterPro" id="IPR054471">
    <property type="entry name" value="GPIID_WHD"/>
</dbReference>
<name>A0AAE0KE55_9PEZI</name>
<evidence type="ECO:0000259" key="3">
    <source>
        <dbReference type="Pfam" id="PF22939"/>
    </source>
</evidence>
<feature type="domain" description="GPI inositol-deacylase winged helix" evidence="3">
    <location>
        <begin position="457"/>
        <end position="542"/>
    </location>
</feature>
<evidence type="ECO:0000256" key="1">
    <source>
        <dbReference type="ARBA" id="ARBA00022737"/>
    </source>
</evidence>
<gene>
    <name evidence="5" type="ORF">B0T24DRAFT_554245</name>
</gene>
<keyword evidence="6" id="KW-1185">Reference proteome</keyword>
<feature type="non-terminal residue" evidence="5">
    <location>
        <position position="627"/>
    </location>
</feature>
<protein>
    <recommendedName>
        <fullName evidence="7">NACHT domain-containing protein</fullName>
    </recommendedName>
</protein>
<dbReference type="PANTHER" id="PTHR10039:SF5">
    <property type="entry name" value="NACHT DOMAIN-CONTAINING PROTEIN"/>
    <property type="match status" value="1"/>
</dbReference>
<proteinExistence type="predicted"/>
<evidence type="ECO:0000259" key="4">
    <source>
        <dbReference type="Pfam" id="PF24883"/>
    </source>
</evidence>
<feature type="domain" description="Nephrocystin 3-like N-terminal" evidence="4">
    <location>
        <begin position="174"/>
        <end position="351"/>
    </location>
</feature>
<evidence type="ECO:0000256" key="2">
    <source>
        <dbReference type="SAM" id="MobiDB-lite"/>
    </source>
</evidence>
<evidence type="ECO:0008006" key="7">
    <source>
        <dbReference type="Google" id="ProtNLM"/>
    </source>
</evidence>
<comment type="caution">
    <text evidence="5">The sequence shown here is derived from an EMBL/GenBank/DDBJ whole genome shotgun (WGS) entry which is preliminary data.</text>
</comment>
<dbReference type="Proteomes" id="UP001287356">
    <property type="component" value="Unassembled WGS sequence"/>
</dbReference>
<dbReference type="InterPro" id="IPR027417">
    <property type="entry name" value="P-loop_NTPase"/>
</dbReference>
<accession>A0AAE0KE55</accession>
<dbReference type="PANTHER" id="PTHR10039">
    <property type="entry name" value="AMELOGENIN"/>
    <property type="match status" value="1"/>
</dbReference>
<dbReference type="Pfam" id="PF24883">
    <property type="entry name" value="NPHP3_N"/>
    <property type="match status" value="1"/>
</dbReference>
<sequence length="627" mass="70591">MMREQRESGRPLEVTCFFEELPLTVAGKVVSKESATLEGYNPITIHANHRDMTKFASTEENGFKRLLGELARWVSQVRHPRAIQTEEPSRISPSSAEGDRGASSVSCHDSSTQNINSITTGSSPAYVAQRQTIHQTIVQSPPVTLPAPSQDCLKSLAFPQMQDRSHNVGRAARGTCEWLLRHETYRSWAACDRGLLWIKGKPGSGKSTLLKYALDNHGARDSALVLSFFFHGRGDEFQRTPLGLFRSLLHQVLRQAPDALQDLVDRFKTKSKENGKPGEGWYWHEEELWLFVESSLPKVLEARPVWLFVDALDECGKNNAVRLVENFKSLLKSLPSQSMGLRQFRICFSCRHYPILDLDESGFEICAEDENERDISTFVGDQLAAFHARTSSKIPALITKRASGVFMWARLVVKQVLNLELEGVGPKKIEAAVHSTPPDLDELYQQLIQSMESASLKLIQWICFATRPLSTDELRWAMVIGADCPYRSLQACQSAEDYVPDRDRMKRQVQTLSRGLAEVTHAQVIQFIHQSVKDFFVEKGLSALDGGVTSTEAAIKAHFQFSKICIRYLAMEEIGRSTSYKHNEFPFLNYATTSWVAHTEQCDARGVPQEDLLALFAWPSNALVDLW</sequence>
<dbReference type="Pfam" id="PF22939">
    <property type="entry name" value="WHD_GPIID"/>
    <property type="match status" value="1"/>
</dbReference>
<feature type="region of interest" description="Disordered" evidence="2">
    <location>
        <begin position="81"/>
        <end position="121"/>
    </location>
</feature>
<keyword evidence="1" id="KW-0677">Repeat</keyword>
<organism evidence="5 6">
    <name type="scientific">Lasiosphaeria ovina</name>
    <dbReference type="NCBI Taxonomy" id="92902"/>
    <lineage>
        <taxon>Eukaryota</taxon>
        <taxon>Fungi</taxon>
        <taxon>Dikarya</taxon>
        <taxon>Ascomycota</taxon>
        <taxon>Pezizomycotina</taxon>
        <taxon>Sordariomycetes</taxon>
        <taxon>Sordariomycetidae</taxon>
        <taxon>Sordariales</taxon>
        <taxon>Lasiosphaeriaceae</taxon>
        <taxon>Lasiosphaeria</taxon>
    </lineage>
</organism>
<dbReference type="SUPFAM" id="SSF52540">
    <property type="entry name" value="P-loop containing nucleoside triphosphate hydrolases"/>
    <property type="match status" value="1"/>
</dbReference>
<reference evidence="5" key="1">
    <citation type="journal article" date="2023" name="Mol. Phylogenet. Evol.">
        <title>Genome-scale phylogeny and comparative genomics of the fungal order Sordariales.</title>
        <authorList>
            <person name="Hensen N."/>
            <person name="Bonometti L."/>
            <person name="Westerberg I."/>
            <person name="Brannstrom I.O."/>
            <person name="Guillou S."/>
            <person name="Cros-Aarteil S."/>
            <person name="Calhoun S."/>
            <person name="Haridas S."/>
            <person name="Kuo A."/>
            <person name="Mondo S."/>
            <person name="Pangilinan J."/>
            <person name="Riley R."/>
            <person name="LaButti K."/>
            <person name="Andreopoulos B."/>
            <person name="Lipzen A."/>
            <person name="Chen C."/>
            <person name="Yan M."/>
            <person name="Daum C."/>
            <person name="Ng V."/>
            <person name="Clum A."/>
            <person name="Steindorff A."/>
            <person name="Ohm R.A."/>
            <person name="Martin F."/>
            <person name="Silar P."/>
            <person name="Natvig D.O."/>
            <person name="Lalanne C."/>
            <person name="Gautier V."/>
            <person name="Ament-Velasquez S.L."/>
            <person name="Kruys A."/>
            <person name="Hutchinson M.I."/>
            <person name="Powell A.J."/>
            <person name="Barry K."/>
            <person name="Miller A.N."/>
            <person name="Grigoriev I.V."/>
            <person name="Debuchy R."/>
            <person name="Gladieux P."/>
            <person name="Hiltunen Thoren M."/>
            <person name="Johannesson H."/>
        </authorList>
    </citation>
    <scope>NUCLEOTIDE SEQUENCE</scope>
    <source>
        <strain evidence="5">CBS 958.72</strain>
    </source>
</reference>
<reference evidence="5" key="2">
    <citation type="submission" date="2023-06" db="EMBL/GenBank/DDBJ databases">
        <authorList>
            <consortium name="Lawrence Berkeley National Laboratory"/>
            <person name="Haridas S."/>
            <person name="Hensen N."/>
            <person name="Bonometti L."/>
            <person name="Westerberg I."/>
            <person name="Brannstrom I.O."/>
            <person name="Guillou S."/>
            <person name="Cros-Aarteil S."/>
            <person name="Calhoun S."/>
            <person name="Kuo A."/>
            <person name="Mondo S."/>
            <person name="Pangilinan J."/>
            <person name="Riley R."/>
            <person name="Labutti K."/>
            <person name="Andreopoulos B."/>
            <person name="Lipzen A."/>
            <person name="Chen C."/>
            <person name="Yanf M."/>
            <person name="Daum C."/>
            <person name="Ng V."/>
            <person name="Clum A."/>
            <person name="Steindorff A."/>
            <person name="Ohm R."/>
            <person name="Martin F."/>
            <person name="Silar P."/>
            <person name="Natvig D."/>
            <person name="Lalanne C."/>
            <person name="Gautier V."/>
            <person name="Ament-Velasquez S.L."/>
            <person name="Kruys A."/>
            <person name="Hutchinson M.I."/>
            <person name="Powell A.J."/>
            <person name="Barry K."/>
            <person name="Miller A.N."/>
            <person name="Grigoriev I.V."/>
            <person name="Debuchy R."/>
            <person name="Gladieux P."/>
            <person name="Thoren M.H."/>
            <person name="Johannesson H."/>
        </authorList>
    </citation>
    <scope>NUCLEOTIDE SEQUENCE</scope>
    <source>
        <strain evidence="5">CBS 958.72</strain>
    </source>
</reference>